<reference evidence="1" key="1">
    <citation type="submission" date="2018-11" db="EMBL/GenBank/DDBJ databases">
        <authorList>
            <consortium name="Pathogen Informatics"/>
        </authorList>
    </citation>
    <scope>NUCLEOTIDE SEQUENCE</scope>
</reference>
<protein>
    <submittedName>
        <fullName evidence="1">Uncharacterized protein</fullName>
    </submittedName>
</protein>
<comment type="caution">
    <text evidence="1">The sequence shown here is derived from an EMBL/GenBank/DDBJ whole genome shotgun (WGS) entry which is preliminary data.</text>
</comment>
<sequence>MTARGGPTIDRNPHRNDSELSFENLALDQVRVETPCTTQASAFYIYANSGESGSPDNVGLYSTNKMRSRSSSVFQRNLSKERPPYKGKSYTWEDFGTTLEVGN</sequence>
<evidence type="ECO:0000313" key="1">
    <source>
        <dbReference type="EMBL" id="VEL35742.1"/>
    </source>
</evidence>
<dbReference type="EMBL" id="CAAALY010250543">
    <property type="protein sequence ID" value="VEL35742.1"/>
    <property type="molecule type" value="Genomic_DNA"/>
</dbReference>
<dbReference type="AlphaFoldDB" id="A0A448XFX2"/>
<name>A0A448XFX2_9PLAT</name>
<organism evidence="1 2">
    <name type="scientific">Protopolystoma xenopodis</name>
    <dbReference type="NCBI Taxonomy" id="117903"/>
    <lineage>
        <taxon>Eukaryota</taxon>
        <taxon>Metazoa</taxon>
        <taxon>Spiralia</taxon>
        <taxon>Lophotrochozoa</taxon>
        <taxon>Platyhelminthes</taxon>
        <taxon>Monogenea</taxon>
        <taxon>Polyopisthocotylea</taxon>
        <taxon>Polystomatidea</taxon>
        <taxon>Polystomatidae</taxon>
        <taxon>Protopolystoma</taxon>
    </lineage>
</organism>
<evidence type="ECO:0000313" key="2">
    <source>
        <dbReference type="Proteomes" id="UP000784294"/>
    </source>
</evidence>
<keyword evidence="2" id="KW-1185">Reference proteome</keyword>
<proteinExistence type="predicted"/>
<accession>A0A448XFX2</accession>
<gene>
    <name evidence="1" type="ORF">PXEA_LOCUS29182</name>
</gene>
<dbReference type="Proteomes" id="UP000784294">
    <property type="component" value="Unassembled WGS sequence"/>
</dbReference>